<proteinExistence type="predicted"/>
<evidence type="ECO:0000313" key="2">
    <source>
        <dbReference type="Proteomes" id="UP000183832"/>
    </source>
</evidence>
<protein>
    <submittedName>
        <fullName evidence="1">CLUMA_CG006950, isoform A</fullName>
    </submittedName>
</protein>
<keyword evidence="2" id="KW-1185">Reference proteome</keyword>
<evidence type="ECO:0000313" key="1">
    <source>
        <dbReference type="EMBL" id="CRK93414.1"/>
    </source>
</evidence>
<dbReference type="EMBL" id="CVRI01000037">
    <property type="protein sequence ID" value="CRK93414.1"/>
    <property type="molecule type" value="Genomic_DNA"/>
</dbReference>
<dbReference type="Proteomes" id="UP000183832">
    <property type="component" value="Unassembled WGS sequence"/>
</dbReference>
<organism evidence="1 2">
    <name type="scientific">Clunio marinus</name>
    <dbReference type="NCBI Taxonomy" id="568069"/>
    <lineage>
        <taxon>Eukaryota</taxon>
        <taxon>Metazoa</taxon>
        <taxon>Ecdysozoa</taxon>
        <taxon>Arthropoda</taxon>
        <taxon>Hexapoda</taxon>
        <taxon>Insecta</taxon>
        <taxon>Pterygota</taxon>
        <taxon>Neoptera</taxon>
        <taxon>Endopterygota</taxon>
        <taxon>Diptera</taxon>
        <taxon>Nematocera</taxon>
        <taxon>Chironomoidea</taxon>
        <taxon>Chironomidae</taxon>
        <taxon>Clunio</taxon>
    </lineage>
</organism>
<accession>A0A1J1I3H4</accession>
<dbReference type="AlphaFoldDB" id="A0A1J1I3H4"/>
<gene>
    <name evidence="1" type="ORF">CLUMA_CG006950</name>
</gene>
<sequence length="65" mass="7676">MSDVPLLVKHETNFDMTLFVNSKNKLNVSKTRMMLNSYALKELRRKNITCIHQNIYEPSLSSRYL</sequence>
<reference evidence="1 2" key="1">
    <citation type="submission" date="2015-04" db="EMBL/GenBank/DDBJ databases">
        <authorList>
            <person name="Syromyatnikov M.Y."/>
            <person name="Popov V.N."/>
        </authorList>
    </citation>
    <scope>NUCLEOTIDE SEQUENCE [LARGE SCALE GENOMIC DNA]</scope>
</reference>
<name>A0A1J1I3H4_9DIPT</name>